<dbReference type="PANTHER" id="PTHR12835">
    <property type="entry name" value="BIOTIN PROTEIN LIGASE"/>
    <property type="match status" value="1"/>
</dbReference>
<dbReference type="AlphaFoldDB" id="A0A382AZJ2"/>
<gene>
    <name evidence="4" type="ORF">METZ01_LOCUS159267</name>
</gene>
<feature type="domain" description="BPL/LPL catalytic" evidence="3">
    <location>
        <begin position="19"/>
        <end position="215"/>
    </location>
</feature>
<dbReference type="CDD" id="cd16442">
    <property type="entry name" value="BPL"/>
    <property type="match status" value="1"/>
</dbReference>
<feature type="compositionally biased region" description="Basic and acidic residues" evidence="2">
    <location>
        <begin position="1"/>
        <end position="13"/>
    </location>
</feature>
<dbReference type="GO" id="GO:0004077">
    <property type="term" value="F:biotin--[biotin carboxyl-carrier protein] ligase activity"/>
    <property type="evidence" value="ECO:0007669"/>
    <property type="project" value="InterPro"/>
</dbReference>
<evidence type="ECO:0000256" key="1">
    <source>
        <dbReference type="ARBA" id="ARBA00022598"/>
    </source>
</evidence>
<dbReference type="NCBIfam" id="TIGR00121">
    <property type="entry name" value="birA_ligase"/>
    <property type="match status" value="1"/>
</dbReference>
<dbReference type="Pfam" id="PF03099">
    <property type="entry name" value="BPL_LplA_LipB"/>
    <property type="match status" value="1"/>
</dbReference>
<dbReference type="InterPro" id="IPR004408">
    <property type="entry name" value="Biotin_CoA_COase_ligase"/>
</dbReference>
<reference evidence="4" key="1">
    <citation type="submission" date="2018-05" db="EMBL/GenBank/DDBJ databases">
        <authorList>
            <person name="Lanie J.A."/>
            <person name="Ng W.-L."/>
            <person name="Kazmierczak K.M."/>
            <person name="Andrzejewski T.M."/>
            <person name="Davidsen T.M."/>
            <person name="Wayne K.J."/>
            <person name="Tettelin H."/>
            <person name="Glass J.I."/>
            <person name="Rusch D."/>
            <person name="Podicherti R."/>
            <person name="Tsui H.-C.T."/>
            <person name="Winkler M.E."/>
        </authorList>
    </citation>
    <scope>NUCLEOTIDE SEQUENCE</scope>
</reference>
<dbReference type="PROSITE" id="PS51733">
    <property type="entry name" value="BPL_LPL_CATALYTIC"/>
    <property type="match status" value="1"/>
</dbReference>
<feature type="non-terminal residue" evidence="4">
    <location>
        <position position="279"/>
    </location>
</feature>
<keyword evidence="1" id="KW-0436">Ligase</keyword>
<sequence>MGGSAHPHEGEHRSHGRSGDPGARSRFRIETVTETGSTNADLVDRIATGDLGVLDGLVLRAYHQTAGRGRLDRRWDAPPGANLLFSVLLHPDWSAERLPLVTLCLAVSLVEVLDPLVGSGQVPAVKWPNDVLLVDRETGRPTGKVAGVLAELVGGPAGSGPAVVVGMGVNVGWPRPGDEAPPGAVSLAGVGLTIDPSDLLVRVLETFEWHMSDMDGPDGPVRLREAYLARSATVGRTVRAEGHEGNVAGTALDVGLDGALVVAMADGSTVEVRAGDVVH</sequence>
<evidence type="ECO:0000313" key="4">
    <source>
        <dbReference type="EMBL" id="SVB06413.1"/>
    </source>
</evidence>
<dbReference type="SUPFAM" id="SSF55681">
    <property type="entry name" value="Class II aaRS and biotin synthetases"/>
    <property type="match status" value="1"/>
</dbReference>
<dbReference type="Gene3D" id="2.30.30.100">
    <property type="match status" value="1"/>
</dbReference>
<proteinExistence type="predicted"/>
<name>A0A382AZJ2_9ZZZZ</name>
<organism evidence="4">
    <name type="scientific">marine metagenome</name>
    <dbReference type="NCBI Taxonomy" id="408172"/>
    <lineage>
        <taxon>unclassified sequences</taxon>
        <taxon>metagenomes</taxon>
        <taxon>ecological metagenomes</taxon>
    </lineage>
</organism>
<feature type="region of interest" description="Disordered" evidence="2">
    <location>
        <begin position="1"/>
        <end position="24"/>
    </location>
</feature>
<dbReference type="PANTHER" id="PTHR12835:SF5">
    <property type="entry name" value="BIOTIN--PROTEIN LIGASE"/>
    <property type="match status" value="1"/>
</dbReference>
<evidence type="ECO:0000259" key="3">
    <source>
        <dbReference type="PROSITE" id="PS51733"/>
    </source>
</evidence>
<accession>A0A382AZJ2</accession>
<dbReference type="Gene3D" id="3.30.930.10">
    <property type="entry name" value="Bira Bifunctional Protein, Domain 2"/>
    <property type="match status" value="1"/>
</dbReference>
<protein>
    <recommendedName>
        <fullName evidence="3">BPL/LPL catalytic domain-containing protein</fullName>
    </recommendedName>
</protein>
<dbReference type="InterPro" id="IPR045864">
    <property type="entry name" value="aa-tRNA-synth_II/BPL/LPL"/>
</dbReference>
<dbReference type="GO" id="GO:0005737">
    <property type="term" value="C:cytoplasm"/>
    <property type="evidence" value="ECO:0007669"/>
    <property type="project" value="TreeGrafter"/>
</dbReference>
<evidence type="ECO:0000256" key="2">
    <source>
        <dbReference type="SAM" id="MobiDB-lite"/>
    </source>
</evidence>
<dbReference type="EMBL" id="UINC01027342">
    <property type="protein sequence ID" value="SVB06413.1"/>
    <property type="molecule type" value="Genomic_DNA"/>
</dbReference>
<dbReference type="InterPro" id="IPR004143">
    <property type="entry name" value="BPL_LPL_catalytic"/>
</dbReference>